<dbReference type="AlphaFoldDB" id="A0AAV1DDW4"/>
<dbReference type="PANTHER" id="PTHR45676">
    <property type="entry name" value="RING-H2 FINGER PROTEIN ATL51-RELATED"/>
    <property type="match status" value="1"/>
</dbReference>
<keyword evidence="5" id="KW-0808">Transferase</keyword>
<keyword evidence="11 16" id="KW-1133">Transmembrane helix</keyword>
<comment type="subcellular location">
    <subcellularLocation>
        <location evidence="2">Membrane</location>
        <topology evidence="2">Single-pass membrane protein</topology>
    </subcellularLocation>
</comment>
<evidence type="ECO:0000256" key="10">
    <source>
        <dbReference type="ARBA" id="ARBA00022833"/>
    </source>
</evidence>
<evidence type="ECO:0000256" key="1">
    <source>
        <dbReference type="ARBA" id="ARBA00000900"/>
    </source>
</evidence>
<feature type="transmembrane region" description="Helical" evidence="16">
    <location>
        <begin position="29"/>
        <end position="53"/>
    </location>
</feature>
<keyword evidence="19" id="KW-1185">Reference proteome</keyword>
<evidence type="ECO:0000256" key="15">
    <source>
        <dbReference type="SAM" id="MobiDB-lite"/>
    </source>
</evidence>
<dbReference type="PANTHER" id="PTHR45676:SF98">
    <property type="entry name" value="RING-TYPE E3 UBIQUITIN TRANSFERASE"/>
    <property type="match status" value="1"/>
</dbReference>
<feature type="domain" description="RING-type" evidence="17">
    <location>
        <begin position="117"/>
        <end position="159"/>
    </location>
</feature>
<evidence type="ECO:0000256" key="14">
    <source>
        <dbReference type="PROSITE-ProRule" id="PRU00175"/>
    </source>
</evidence>
<dbReference type="InterPro" id="IPR001841">
    <property type="entry name" value="Znf_RING"/>
</dbReference>
<proteinExistence type="inferred from homology"/>
<dbReference type="Proteomes" id="UP001161247">
    <property type="component" value="Chromosome 5"/>
</dbReference>
<dbReference type="Pfam" id="PF13639">
    <property type="entry name" value="zf-RING_2"/>
    <property type="match status" value="1"/>
</dbReference>
<evidence type="ECO:0000256" key="8">
    <source>
        <dbReference type="ARBA" id="ARBA00022771"/>
    </source>
</evidence>
<dbReference type="SUPFAM" id="SSF57850">
    <property type="entry name" value="RING/U-box"/>
    <property type="match status" value="1"/>
</dbReference>
<evidence type="ECO:0000256" key="11">
    <source>
        <dbReference type="ARBA" id="ARBA00022989"/>
    </source>
</evidence>
<dbReference type="InterPro" id="IPR013083">
    <property type="entry name" value="Znf_RING/FYVE/PHD"/>
</dbReference>
<feature type="region of interest" description="Disordered" evidence="15">
    <location>
        <begin position="61"/>
        <end position="83"/>
    </location>
</feature>
<keyword evidence="6 16" id="KW-0812">Transmembrane</keyword>
<comment type="catalytic activity">
    <reaction evidence="1">
        <text>S-ubiquitinyl-[E2 ubiquitin-conjugating enzyme]-L-cysteine + [acceptor protein]-L-lysine = [E2 ubiquitin-conjugating enzyme]-L-cysteine + N(6)-ubiquitinyl-[acceptor protein]-L-lysine.</text>
        <dbReference type="EC" id="2.3.2.27"/>
    </reaction>
</comment>
<dbReference type="GO" id="GO:0008270">
    <property type="term" value="F:zinc ion binding"/>
    <property type="evidence" value="ECO:0007669"/>
    <property type="project" value="UniProtKB-KW"/>
</dbReference>
<keyword evidence="10" id="KW-0862">Zinc</keyword>
<dbReference type="CDD" id="cd16461">
    <property type="entry name" value="RING-H2_EL5-like"/>
    <property type="match status" value="1"/>
</dbReference>
<dbReference type="SMART" id="SM00184">
    <property type="entry name" value="RING"/>
    <property type="match status" value="1"/>
</dbReference>
<dbReference type="EC" id="2.3.2.27" evidence="4"/>
<evidence type="ECO:0000256" key="9">
    <source>
        <dbReference type="ARBA" id="ARBA00022786"/>
    </source>
</evidence>
<comment type="similarity">
    <text evidence="13">Belongs to the RING-type zinc finger family. ATL subfamily.</text>
</comment>
<dbReference type="GO" id="GO:0061630">
    <property type="term" value="F:ubiquitin protein ligase activity"/>
    <property type="evidence" value="ECO:0007669"/>
    <property type="project" value="UniProtKB-EC"/>
</dbReference>
<dbReference type="FunFam" id="3.30.40.10:FF:000187">
    <property type="entry name" value="E3 ubiquitin-protein ligase ATL6"/>
    <property type="match status" value="1"/>
</dbReference>
<dbReference type="Gene3D" id="3.30.40.10">
    <property type="entry name" value="Zinc/RING finger domain, C3HC4 (zinc finger)"/>
    <property type="match status" value="1"/>
</dbReference>
<name>A0AAV1DDW4_OLDCO</name>
<dbReference type="PROSITE" id="PS50089">
    <property type="entry name" value="ZF_RING_2"/>
    <property type="match status" value="1"/>
</dbReference>
<gene>
    <name evidence="18" type="ORF">OLC1_LOCUS14103</name>
</gene>
<evidence type="ECO:0000256" key="3">
    <source>
        <dbReference type="ARBA" id="ARBA00004906"/>
    </source>
</evidence>
<keyword evidence="8 14" id="KW-0863">Zinc-finger</keyword>
<protein>
    <recommendedName>
        <fullName evidence="4">RING-type E3 ubiquitin transferase</fullName>
        <ecNumber evidence="4">2.3.2.27</ecNumber>
    </recommendedName>
</protein>
<comment type="pathway">
    <text evidence="3">Protein modification; protein ubiquitination.</text>
</comment>
<dbReference type="GO" id="GO:0016567">
    <property type="term" value="P:protein ubiquitination"/>
    <property type="evidence" value="ECO:0007669"/>
    <property type="project" value="TreeGrafter"/>
</dbReference>
<evidence type="ECO:0000256" key="16">
    <source>
        <dbReference type="SAM" id="Phobius"/>
    </source>
</evidence>
<accession>A0AAV1DDW4</accession>
<evidence type="ECO:0000256" key="2">
    <source>
        <dbReference type="ARBA" id="ARBA00004167"/>
    </source>
</evidence>
<dbReference type="EMBL" id="OX459122">
    <property type="protein sequence ID" value="CAI9105396.1"/>
    <property type="molecule type" value="Genomic_DNA"/>
</dbReference>
<evidence type="ECO:0000256" key="4">
    <source>
        <dbReference type="ARBA" id="ARBA00012483"/>
    </source>
</evidence>
<evidence type="ECO:0000256" key="12">
    <source>
        <dbReference type="ARBA" id="ARBA00023136"/>
    </source>
</evidence>
<evidence type="ECO:0000256" key="5">
    <source>
        <dbReference type="ARBA" id="ARBA00022679"/>
    </source>
</evidence>
<evidence type="ECO:0000256" key="7">
    <source>
        <dbReference type="ARBA" id="ARBA00022723"/>
    </source>
</evidence>
<dbReference type="GO" id="GO:0016020">
    <property type="term" value="C:membrane"/>
    <property type="evidence" value="ECO:0007669"/>
    <property type="project" value="UniProtKB-SubCell"/>
</dbReference>
<evidence type="ECO:0000259" key="17">
    <source>
        <dbReference type="PROSITE" id="PS50089"/>
    </source>
</evidence>
<reference evidence="18" key="1">
    <citation type="submission" date="2023-03" db="EMBL/GenBank/DDBJ databases">
        <authorList>
            <person name="Julca I."/>
        </authorList>
    </citation>
    <scope>NUCLEOTIDE SEQUENCE</scope>
</reference>
<evidence type="ECO:0000256" key="13">
    <source>
        <dbReference type="ARBA" id="ARBA00024209"/>
    </source>
</evidence>
<evidence type="ECO:0000313" key="19">
    <source>
        <dbReference type="Proteomes" id="UP001161247"/>
    </source>
</evidence>
<keyword evidence="9" id="KW-0833">Ubl conjugation pathway</keyword>
<evidence type="ECO:0000256" key="6">
    <source>
        <dbReference type="ARBA" id="ARBA00022692"/>
    </source>
</evidence>
<keyword evidence="7" id="KW-0479">Metal-binding</keyword>
<organism evidence="18 19">
    <name type="scientific">Oldenlandia corymbosa var. corymbosa</name>
    <dbReference type="NCBI Taxonomy" id="529605"/>
    <lineage>
        <taxon>Eukaryota</taxon>
        <taxon>Viridiplantae</taxon>
        <taxon>Streptophyta</taxon>
        <taxon>Embryophyta</taxon>
        <taxon>Tracheophyta</taxon>
        <taxon>Spermatophyta</taxon>
        <taxon>Magnoliopsida</taxon>
        <taxon>eudicotyledons</taxon>
        <taxon>Gunneridae</taxon>
        <taxon>Pentapetalae</taxon>
        <taxon>asterids</taxon>
        <taxon>lamiids</taxon>
        <taxon>Gentianales</taxon>
        <taxon>Rubiaceae</taxon>
        <taxon>Rubioideae</taxon>
        <taxon>Spermacoceae</taxon>
        <taxon>Hedyotis-Oldenlandia complex</taxon>
        <taxon>Oldenlandia</taxon>
    </lineage>
</organism>
<evidence type="ECO:0000313" key="18">
    <source>
        <dbReference type="EMBL" id="CAI9105396.1"/>
    </source>
</evidence>
<keyword evidence="12 16" id="KW-0472">Membrane</keyword>
<sequence length="226" mass="24593">MNMDDDDSNSQNGSLRSINPAAYATKGRVMTISAVVLFLALLIIAVFHIYTRWVVDDDRRRRRGPSQRVRGATAGSSSFVDRGKGLRPTILKSLPTFMYSPSTAARDQVRPDSAPECAVCLSEFEDGESLRVLPGCKHSFHVECIDLWFRSHSNCPLCRAPVKNPGRTQVILAQFQPDSVGAGSVLPVVWCSFIGGRKLPELTSIRVDTLAEGDSQGSRPAPGSSS</sequence>